<name>A0A1S2Z3T4_CICAR</name>
<gene>
    <name evidence="2" type="primary">LOC101490258</name>
</gene>
<dbReference type="eggNOG" id="ENOG502R30B">
    <property type="taxonomic scope" value="Eukaryota"/>
</dbReference>
<accession>A0A1S2Z3T4</accession>
<dbReference type="OrthoDB" id="1749187at2759"/>
<dbReference type="CDD" id="cd00303">
    <property type="entry name" value="retropepsin_like"/>
    <property type="match status" value="1"/>
</dbReference>
<dbReference type="GeneID" id="101490258"/>
<sequence>MEIPIFSGDDACSWTHLLERYFELRSVPGEEKLHTTLVAIEGRALSWYYWWARCNLEPTWDGFKLAVVCRFQPSMVQNPIELLLALKQTGTMVEFVEEFEKYVGALKTIDQEFARGIFMNGLKEEIQVEVKLYELKSLSDLIQKSIMIEEKNLVWTKKGTNTFTKPTTTSKASSYNKTVTVDTKPWLDKKTEGGTFATNLVGVQVGEGNKIRGGDFKRLSRAEMREKREKGFHFRCDEPYHRDHKCKNKQFRMIILEEDDEEDNDVDFHEVETFNSLQLSLCSMVELTSTSSWKIQGVVQNNSILVLIDCGASHSFISHEVVQKLSLLVEDTPSYIVEVGDGHRVKFKGGCPKLSLHLQGIEIRQDFYLFSLQGVDLVLGLDWLSCLREVKTNFGKLELTLSRDGKLITLVSDPSLTKTELSYGAFMQILKEEGEGLLIQYDSAEQKPAEVSIIPEVVSEVLQQYSEVFEDPQGLPPQMRLDHAIHLKEGAEIPNLRPYKYPHYQKT</sequence>
<dbReference type="STRING" id="3827.A0A1S2Z3T4"/>
<dbReference type="InterPro" id="IPR021109">
    <property type="entry name" value="Peptidase_aspartic_dom_sf"/>
</dbReference>
<dbReference type="KEGG" id="cam:101490258"/>
<dbReference type="Gene3D" id="2.40.70.10">
    <property type="entry name" value="Acid Proteases"/>
    <property type="match status" value="1"/>
</dbReference>
<reference evidence="2" key="1">
    <citation type="submission" date="2025-08" db="UniProtKB">
        <authorList>
            <consortium name="RefSeq"/>
        </authorList>
    </citation>
    <scope>IDENTIFICATION</scope>
    <source>
        <tissue evidence="2">Etiolated seedlings</tissue>
    </source>
</reference>
<protein>
    <submittedName>
        <fullName evidence="2">Uncharacterized protein LOC101490258</fullName>
    </submittedName>
</protein>
<dbReference type="SUPFAM" id="SSF50630">
    <property type="entry name" value="Acid proteases"/>
    <property type="match status" value="1"/>
</dbReference>
<dbReference type="AlphaFoldDB" id="A0A1S2Z3T4"/>
<evidence type="ECO:0000313" key="2">
    <source>
        <dbReference type="RefSeq" id="XP_004514546.1"/>
    </source>
</evidence>
<dbReference type="PANTHER" id="PTHR15503">
    <property type="entry name" value="LDOC1 RELATED"/>
    <property type="match status" value="1"/>
</dbReference>
<proteinExistence type="predicted"/>
<dbReference type="Proteomes" id="UP000087171">
    <property type="component" value="Unplaced"/>
</dbReference>
<organism evidence="1 2">
    <name type="scientific">Cicer arietinum</name>
    <name type="common">Chickpea</name>
    <name type="synonym">Garbanzo</name>
    <dbReference type="NCBI Taxonomy" id="3827"/>
    <lineage>
        <taxon>Eukaryota</taxon>
        <taxon>Viridiplantae</taxon>
        <taxon>Streptophyta</taxon>
        <taxon>Embryophyta</taxon>
        <taxon>Tracheophyta</taxon>
        <taxon>Spermatophyta</taxon>
        <taxon>Magnoliopsida</taxon>
        <taxon>eudicotyledons</taxon>
        <taxon>Gunneridae</taxon>
        <taxon>Pentapetalae</taxon>
        <taxon>rosids</taxon>
        <taxon>fabids</taxon>
        <taxon>Fabales</taxon>
        <taxon>Fabaceae</taxon>
        <taxon>Papilionoideae</taxon>
        <taxon>50 kb inversion clade</taxon>
        <taxon>NPAAA clade</taxon>
        <taxon>Hologalegina</taxon>
        <taxon>IRL clade</taxon>
        <taxon>Cicereae</taxon>
        <taxon>Cicer</taxon>
    </lineage>
</organism>
<dbReference type="InterPro" id="IPR032567">
    <property type="entry name" value="RTL1-rel"/>
</dbReference>
<dbReference type="Pfam" id="PF08284">
    <property type="entry name" value="RVP_2"/>
    <property type="match status" value="1"/>
</dbReference>
<keyword evidence="1" id="KW-1185">Reference proteome</keyword>
<dbReference type="RefSeq" id="XP_004514546.1">
    <property type="nucleotide sequence ID" value="XM_004514489.1"/>
</dbReference>
<dbReference type="PANTHER" id="PTHR15503:SF22">
    <property type="entry name" value="TRANSPOSON TY3-I GAG POLYPROTEIN"/>
    <property type="match status" value="1"/>
</dbReference>
<evidence type="ECO:0000313" key="1">
    <source>
        <dbReference type="Proteomes" id="UP000087171"/>
    </source>
</evidence>
<dbReference type="PaxDb" id="3827-XP_004514546.1"/>